<dbReference type="InterPro" id="IPR014710">
    <property type="entry name" value="RmlC-like_jellyroll"/>
</dbReference>
<evidence type="ECO:0000313" key="3">
    <source>
        <dbReference type="EMBL" id="NCD72155.1"/>
    </source>
</evidence>
<evidence type="ECO:0000259" key="2">
    <source>
        <dbReference type="Pfam" id="PF07883"/>
    </source>
</evidence>
<accession>A0A965ZK45</accession>
<reference evidence="3" key="1">
    <citation type="submission" date="2020-01" db="EMBL/GenBank/DDBJ databases">
        <authorList>
            <person name="Seo Y.L."/>
        </authorList>
    </citation>
    <scope>NUCLEOTIDE SEQUENCE</scope>
    <source>
        <strain evidence="3">R11</strain>
    </source>
</reference>
<evidence type="ECO:0000256" key="1">
    <source>
        <dbReference type="ARBA" id="ARBA00022723"/>
    </source>
</evidence>
<comment type="caution">
    <text evidence="3">The sequence shown here is derived from an EMBL/GenBank/DDBJ whole genome shotgun (WGS) entry which is preliminary data.</text>
</comment>
<organism evidence="3 4">
    <name type="scientific">Mucilaginibacter agri</name>
    <dbReference type="NCBI Taxonomy" id="2695265"/>
    <lineage>
        <taxon>Bacteria</taxon>
        <taxon>Pseudomonadati</taxon>
        <taxon>Bacteroidota</taxon>
        <taxon>Sphingobacteriia</taxon>
        <taxon>Sphingobacteriales</taxon>
        <taxon>Sphingobacteriaceae</taxon>
        <taxon>Mucilaginibacter</taxon>
    </lineage>
</organism>
<dbReference type="Gene3D" id="2.60.120.10">
    <property type="entry name" value="Jelly Rolls"/>
    <property type="match status" value="1"/>
</dbReference>
<dbReference type="PANTHER" id="PTHR35848">
    <property type="entry name" value="OXALATE-BINDING PROTEIN"/>
    <property type="match status" value="1"/>
</dbReference>
<protein>
    <submittedName>
        <fullName evidence="3">Cupin domain-containing protein</fullName>
    </submittedName>
</protein>
<dbReference type="EMBL" id="WWEO01000045">
    <property type="protein sequence ID" value="NCD72155.1"/>
    <property type="molecule type" value="Genomic_DNA"/>
</dbReference>
<dbReference type="InterPro" id="IPR051610">
    <property type="entry name" value="GPI/OXD"/>
</dbReference>
<dbReference type="Proteomes" id="UP000638732">
    <property type="component" value="Unassembled WGS sequence"/>
</dbReference>
<reference evidence="3" key="2">
    <citation type="submission" date="2020-10" db="EMBL/GenBank/DDBJ databases">
        <title>Mucilaginibacter sp. nov., isolated from soil.</title>
        <authorList>
            <person name="Jeon C.O."/>
        </authorList>
    </citation>
    <scope>NUCLEOTIDE SEQUENCE</scope>
    <source>
        <strain evidence="3">R11</strain>
    </source>
</reference>
<dbReference type="Pfam" id="PF07883">
    <property type="entry name" value="Cupin_2"/>
    <property type="match status" value="1"/>
</dbReference>
<dbReference type="RefSeq" id="WP_166588114.1">
    <property type="nucleotide sequence ID" value="NZ_WWEO01000045.1"/>
</dbReference>
<dbReference type="GO" id="GO:0046872">
    <property type="term" value="F:metal ion binding"/>
    <property type="evidence" value="ECO:0007669"/>
    <property type="project" value="UniProtKB-KW"/>
</dbReference>
<dbReference type="InterPro" id="IPR011051">
    <property type="entry name" value="RmlC_Cupin_sf"/>
</dbReference>
<name>A0A965ZK45_9SPHI</name>
<proteinExistence type="predicted"/>
<dbReference type="PANTHER" id="PTHR35848:SF9">
    <property type="entry name" value="SLL1358 PROTEIN"/>
    <property type="match status" value="1"/>
</dbReference>
<evidence type="ECO:0000313" key="4">
    <source>
        <dbReference type="Proteomes" id="UP000638732"/>
    </source>
</evidence>
<dbReference type="SUPFAM" id="SSF51182">
    <property type="entry name" value="RmlC-like cupins"/>
    <property type="match status" value="1"/>
</dbReference>
<feature type="domain" description="Cupin type-2" evidence="2">
    <location>
        <begin position="47"/>
        <end position="110"/>
    </location>
</feature>
<dbReference type="AlphaFoldDB" id="A0A965ZK45"/>
<dbReference type="InterPro" id="IPR013096">
    <property type="entry name" value="Cupin_2"/>
</dbReference>
<gene>
    <name evidence="3" type="ORF">GSY63_22520</name>
</gene>
<keyword evidence="1" id="KW-0479">Metal-binding</keyword>
<sequence length="124" mass="13983">MNTINPKQEDILPRPLGGRGAPYAWGDNCLAWNLIDRDDLSIKQELMPAGTAEQLHYHNKANQFFFILKGAATFEIDTVQTVITEHQGIEIKAGQQHRIMNLGTGDLEFILYSQPSTKNDRINC</sequence>
<keyword evidence="4" id="KW-1185">Reference proteome</keyword>